<comment type="subcellular location">
    <subcellularLocation>
        <location evidence="2">Mitochondrion inner membrane</location>
        <topology evidence="2">Peripheral membrane protein</topology>
        <orientation evidence="2">Matrix side</orientation>
    </subcellularLocation>
</comment>
<feature type="domain" description="Ribosomal protein/NADH dehydrogenase" evidence="10">
    <location>
        <begin position="88"/>
        <end position="154"/>
    </location>
</feature>
<gene>
    <name evidence="11" type="ORF">glysoja_043638</name>
</gene>
<evidence type="ECO:0000256" key="3">
    <source>
        <dbReference type="ARBA" id="ARBA00008939"/>
    </source>
</evidence>
<proteinExistence type="inferred from homology"/>
<evidence type="ECO:0000256" key="8">
    <source>
        <dbReference type="ARBA" id="ARBA00023128"/>
    </source>
</evidence>
<organism evidence="11">
    <name type="scientific">Glycine soja</name>
    <name type="common">Wild soybean</name>
    <dbReference type="NCBI Taxonomy" id="3848"/>
    <lineage>
        <taxon>Eukaryota</taxon>
        <taxon>Viridiplantae</taxon>
        <taxon>Streptophyta</taxon>
        <taxon>Embryophyta</taxon>
        <taxon>Tracheophyta</taxon>
        <taxon>Spermatophyta</taxon>
        <taxon>Magnoliopsida</taxon>
        <taxon>eudicotyledons</taxon>
        <taxon>Gunneridae</taxon>
        <taxon>Pentapetalae</taxon>
        <taxon>rosids</taxon>
        <taxon>fabids</taxon>
        <taxon>Fabales</taxon>
        <taxon>Fabaceae</taxon>
        <taxon>Papilionoideae</taxon>
        <taxon>50 kb inversion clade</taxon>
        <taxon>NPAAA clade</taxon>
        <taxon>indigoferoid/millettioid clade</taxon>
        <taxon>Phaseoleae</taxon>
        <taxon>Glycine</taxon>
        <taxon>Glycine subgen. Soja</taxon>
    </lineage>
</organism>
<keyword evidence="5" id="KW-0679">Respiratory chain</keyword>
<dbReference type="PANTHER" id="PTHR12878:SF0">
    <property type="entry name" value="NADH DEHYDROGENASE [UBIQUINONE] 1 ALPHA SUBCOMPLEX SUBUNIT 2"/>
    <property type="match status" value="1"/>
</dbReference>
<evidence type="ECO:0000256" key="1">
    <source>
        <dbReference type="ARBA" id="ARBA00003195"/>
    </source>
</evidence>
<dbReference type="SMART" id="SM00916">
    <property type="entry name" value="L51_S25_CI-B8"/>
    <property type="match status" value="1"/>
</dbReference>
<comment type="function">
    <text evidence="1">Accessory subunit of the mitochondrial membrane respiratory chain NADH dehydrogenase (Complex I), that is believed not to be involved in catalysis. Complex I functions in the transfer of electrons from NADH to the respiratory chain. The immediate electron acceptor for the enzyme is believed to be ubiquinone.</text>
</comment>
<dbReference type="SUPFAM" id="SSF52833">
    <property type="entry name" value="Thioredoxin-like"/>
    <property type="match status" value="1"/>
</dbReference>
<evidence type="ECO:0000256" key="5">
    <source>
        <dbReference type="ARBA" id="ARBA00022660"/>
    </source>
</evidence>
<evidence type="ECO:0000256" key="9">
    <source>
        <dbReference type="ARBA" id="ARBA00023136"/>
    </source>
</evidence>
<keyword evidence="7" id="KW-0249">Electron transport</keyword>
<dbReference type="Gene3D" id="3.40.30.10">
    <property type="entry name" value="Glutaredoxin"/>
    <property type="match status" value="1"/>
</dbReference>
<sequence>MVGHYGCLILEPKSVPPPKRTGWIGRGKCHMEKATTDLKRNGKDLSGRVHLLPCCVKHERSNGMERKSFEKHKRTSVFDVPVITCKLTHKAFVERNYKELKTLNPKLPILIRECSGVESQLWARYDLGVEKGIKLEGLSEAQIFKALEDLDSKTVL</sequence>
<name>A0A0B2P0E6_GLYSO</name>
<evidence type="ECO:0000313" key="11">
    <source>
        <dbReference type="EMBL" id="KHN02831.1"/>
    </source>
</evidence>
<accession>A0A0B2P0E6</accession>
<evidence type="ECO:0000256" key="6">
    <source>
        <dbReference type="ARBA" id="ARBA00022792"/>
    </source>
</evidence>
<dbReference type="EC" id="1.6.5.3" evidence="11"/>
<dbReference type="PANTHER" id="PTHR12878">
    <property type="entry name" value="NADH-UBIQUINONE OXIDOREDUCTASE B8 SUBUNIT"/>
    <property type="match status" value="1"/>
</dbReference>
<evidence type="ECO:0000256" key="4">
    <source>
        <dbReference type="ARBA" id="ARBA00022448"/>
    </source>
</evidence>
<evidence type="ECO:0000256" key="2">
    <source>
        <dbReference type="ARBA" id="ARBA00004443"/>
    </source>
</evidence>
<dbReference type="GO" id="GO:0016491">
    <property type="term" value="F:oxidoreductase activity"/>
    <property type="evidence" value="ECO:0007669"/>
    <property type="project" value="UniProtKB-KW"/>
</dbReference>
<dbReference type="InterPro" id="IPR016464">
    <property type="entry name" value="NADH_Ub_cplx-1_asu_su-2"/>
</dbReference>
<dbReference type="Pfam" id="PF05047">
    <property type="entry name" value="L51_S25_CI-B8"/>
    <property type="match status" value="1"/>
</dbReference>
<dbReference type="InterPro" id="IPR007741">
    <property type="entry name" value="Ribosomal_mL43/mS25/NADH_DH"/>
</dbReference>
<keyword evidence="11" id="KW-0830">Ubiquinone</keyword>
<dbReference type="EMBL" id="KN670077">
    <property type="protein sequence ID" value="KHN02831.1"/>
    <property type="molecule type" value="Genomic_DNA"/>
</dbReference>
<evidence type="ECO:0000256" key="7">
    <source>
        <dbReference type="ARBA" id="ARBA00022982"/>
    </source>
</evidence>
<comment type="similarity">
    <text evidence="3">Belongs to the complex I NDUFA2 subunit family.</text>
</comment>
<reference evidence="11" key="1">
    <citation type="submission" date="2014-07" db="EMBL/GenBank/DDBJ databases">
        <title>Identification of a novel salt tolerance gene in wild soybean by whole-genome sequencing.</title>
        <authorList>
            <person name="Lam H.-M."/>
            <person name="Qi X."/>
            <person name="Li M.-W."/>
            <person name="Liu X."/>
            <person name="Xie M."/>
            <person name="Ni M."/>
            <person name="Xu X."/>
        </authorList>
    </citation>
    <scope>NUCLEOTIDE SEQUENCE [LARGE SCALE GENOMIC DNA]</scope>
    <source>
        <tissue evidence="11">Root</tissue>
    </source>
</reference>
<protein>
    <submittedName>
        <fullName evidence="11">NADH dehydrogenase [ubiquinone] 1 alpha subcomplex subunit 2</fullName>
        <ecNumber evidence="11">1.6.5.3</ecNumber>
    </submittedName>
</protein>
<dbReference type="Proteomes" id="UP000053555">
    <property type="component" value="Unassembled WGS sequence"/>
</dbReference>
<keyword evidence="4" id="KW-0813">Transport</keyword>
<keyword evidence="9" id="KW-0472">Membrane</keyword>
<evidence type="ECO:0000259" key="10">
    <source>
        <dbReference type="SMART" id="SM00916"/>
    </source>
</evidence>
<dbReference type="InterPro" id="IPR036249">
    <property type="entry name" value="Thioredoxin-like_sf"/>
</dbReference>
<dbReference type="GO" id="GO:0005743">
    <property type="term" value="C:mitochondrial inner membrane"/>
    <property type="evidence" value="ECO:0007669"/>
    <property type="project" value="UniProtKB-SubCell"/>
</dbReference>
<keyword evidence="8" id="KW-0496">Mitochondrion</keyword>
<keyword evidence="6" id="KW-0999">Mitochondrion inner membrane</keyword>
<keyword evidence="11" id="KW-0560">Oxidoreductase</keyword>
<dbReference type="AlphaFoldDB" id="A0A0B2P0E6"/>